<reference evidence="2" key="2">
    <citation type="submission" date="2015-01" db="EMBL/GenBank/DDBJ databases">
        <title>Evolutionary Origins and Diversification of the Mycorrhizal Mutualists.</title>
        <authorList>
            <consortium name="DOE Joint Genome Institute"/>
            <consortium name="Mycorrhizal Genomics Consortium"/>
            <person name="Kohler A."/>
            <person name="Kuo A."/>
            <person name="Nagy L.G."/>
            <person name="Floudas D."/>
            <person name="Copeland A."/>
            <person name="Barry K.W."/>
            <person name="Cichocki N."/>
            <person name="Veneault-Fourrey C."/>
            <person name="LaButti K."/>
            <person name="Lindquist E.A."/>
            <person name="Lipzen A."/>
            <person name="Lundell T."/>
            <person name="Morin E."/>
            <person name="Murat C."/>
            <person name="Riley R."/>
            <person name="Ohm R."/>
            <person name="Sun H."/>
            <person name="Tunlid A."/>
            <person name="Henrissat B."/>
            <person name="Grigoriev I.V."/>
            <person name="Hibbett D.S."/>
            <person name="Martin F."/>
        </authorList>
    </citation>
    <scope>NUCLEOTIDE SEQUENCE [LARGE SCALE GENOMIC DNA]</scope>
    <source>
        <strain evidence="2">Foug A</strain>
    </source>
</reference>
<proteinExistence type="predicted"/>
<reference evidence="1 2" key="1">
    <citation type="submission" date="2014-04" db="EMBL/GenBank/DDBJ databases">
        <authorList>
            <consortium name="DOE Joint Genome Institute"/>
            <person name="Kuo A."/>
            <person name="Kohler A."/>
            <person name="Nagy L.G."/>
            <person name="Floudas D."/>
            <person name="Copeland A."/>
            <person name="Barry K.W."/>
            <person name="Cichocki N."/>
            <person name="Veneault-Fourrey C."/>
            <person name="LaButti K."/>
            <person name="Lindquist E.A."/>
            <person name="Lipzen A."/>
            <person name="Lundell T."/>
            <person name="Morin E."/>
            <person name="Murat C."/>
            <person name="Sun H."/>
            <person name="Tunlid A."/>
            <person name="Henrissat B."/>
            <person name="Grigoriev I.V."/>
            <person name="Hibbett D.S."/>
            <person name="Martin F."/>
            <person name="Nordberg H.P."/>
            <person name="Cantor M.N."/>
            <person name="Hua S.X."/>
        </authorList>
    </citation>
    <scope>NUCLEOTIDE SEQUENCE [LARGE SCALE GENOMIC DNA]</scope>
    <source>
        <strain evidence="1 2">Foug A</strain>
    </source>
</reference>
<sequence length="55" mass="5766">MDIRIAVHSLVHGAIDVKLCGTCACVIESKVSVLGQFVNLGSRSGVWGSVAPEVR</sequence>
<gene>
    <name evidence="1" type="ORF">SCLCIDRAFT_1220678</name>
</gene>
<evidence type="ECO:0000313" key="1">
    <source>
        <dbReference type="EMBL" id="KIM56023.1"/>
    </source>
</evidence>
<accession>A0A0C2Z2E4</accession>
<dbReference type="Proteomes" id="UP000053989">
    <property type="component" value="Unassembled WGS sequence"/>
</dbReference>
<dbReference type="AlphaFoldDB" id="A0A0C2Z2E4"/>
<name>A0A0C2Z2E4_9AGAM</name>
<evidence type="ECO:0000313" key="2">
    <source>
        <dbReference type="Proteomes" id="UP000053989"/>
    </source>
</evidence>
<dbReference type="HOGENOM" id="CLU_3033669_0_0_1"/>
<dbReference type="EMBL" id="KN822124">
    <property type="protein sequence ID" value="KIM56023.1"/>
    <property type="molecule type" value="Genomic_DNA"/>
</dbReference>
<dbReference type="InParanoid" id="A0A0C2Z2E4"/>
<protein>
    <submittedName>
        <fullName evidence="1">Uncharacterized protein</fullName>
    </submittedName>
</protein>
<organism evidence="1 2">
    <name type="scientific">Scleroderma citrinum Foug A</name>
    <dbReference type="NCBI Taxonomy" id="1036808"/>
    <lineage>
        <taxon>Eukaryota</taxon>
        <taxon>Fungi</taxon>
        <taxon>Dikarya</taxon>
        <taxon>Basidiomycota</taxon>
        <taxon>Agaricomycotina</taxon>
        <taxon>Agaricomycetes</taxon>
        <taxon>Agaricomycetidae</taxon>
        <taxon>Boletales</taxon>
        <taxon>Sclerodermatineae</taxon>
        <taxon>Sclerodermataceae</taxon>
        <taxon>Scleroderma</taxon>
    </lineage>
</organism>
<keyword evidence="2" id="KW-1185">Reference proteome</keyword>